<evidence type="ECO:0000313" key="8">
    <source>
        <dbReference type="Proteomes" id="UP000219329"/>
    </source>
</evidence>
<dbReference type="AlphaFoldDB" id="A0A2A5WCG3"/>
<proteinExistence type="inferred from homology"/>
<evidence type="ECO:0000256" key="1">
    <source>
        <dbReference type="ARBA" id="ARBA00004442"/>
    </source>
</evidence>
<dbReference type="PANTHER" id="PTHR40980:SF4">
    <property type="entry name" value="TONB-DEPENDENT RECEPTOR-LIKE BETA-BARREL DOMAIN-CONTAINING PROTEIN"/>
    <property type="match status" value="1"/>
</dbReference>
<gene>
    <name evidence="7" type="ORF">CNF02_05130</name>
</gene>
<reference evidence="7 8" key="1">
    <citation type="submission" date="2017-08" db="EMBL/GenBank/DDBJ databases">
        <title>Fine stratification of microbial communities through a metagenomic profile of the photic zone.</title>
        <authorList>
            <person name="Haro-Moreno J.M."/>
            <person name="Lopez-Perez M."/>
            <person name="De La Torre J."/>
            <person name="Picazo A."/>
            <person name="Camacho A."/>
            <person name="Rodriguez-Valera F."/>
        </authorList>
    </citation>
    <scope>NUCLEOTIDE SEQUENCE [LARGE SCALE GENOMIC DNA]</scope>
    <source>
        <strain evidence="7">MED-G28</strain>
    </source>
</reference>
<comment type="caution">
    <text evidence="7">The sequence shown here is derived from an EMBL/GenBank/DDBJ whole genome shotgun (WGS) entry which is preliminary data.</text>
</comment>
<dbReference type="Pfam" id="PF07715">
    <property type="entry name" value="Plug"/>
    <property type="match status" value="1"/>
</dbReference>
<feature type="domain" description="TonB-dependent receptor plug" evidence="6">
    <location>
        <begin position="19"/>
        <end position="110"/>
    </location>
</feature>
<dbReference type="InterPro" id="IPR012910">
    <property type="entry name" value="Plug_dom"/>
</dbReference>
<name>A0A2A5WCG3_9GAMM</name>
<comment type="similarity">
    <text evidence="4">Belongs to the TonB-dependent receptor family.</text>
</comment>
<evidence type="ECO:0000259" key="6">
    <source>
        <dbReference type="Pfam" id="PF07715"/>
    </source>
</evidence>
<evidence type="ECO:0000259" key="5">
    <source>
        <dbReference type="Pfam" id="PF00593"/>
    </source>
</evidence>
<evidence type="ECO:0000313" key="7">
    <source>
        <dbReference type="EMBL" id="PDH34180.1"/>
    </source>
</evidence>
<dbReference type="Gene3D" id="2.170.130.10">
    <property type="entry name" value="TonB-dependent receptor, plug domain"/>
    <property type="match status" value="1"/>
</dbReference>
<dbReference type="InterPro" id="IPR037066">
    <property type="entry name" value="Plug_dom_sf"/>
</dbReference>
<dbReference type="InterPro" id="IPR036942">
    <property type="entry name" value="Beta-barrel_TonB_sf"/>
</dbReference>
<organism evidence="7 8">
    <name type="scientific">OM182 bacterium MED-G28</name>
    <dbReference type="NCBI Taxonomy" id="1986256"/>
    <lineage>
        <taxon>Bacteria</taxon>
        <taxon>Pseudomonadati</taxon>
        <taxon>Pseudomonadota</taxon>
        <taxon>Gammaproteobacteria</taxon>
        <taxon>OMG group</taxon>
        <taxon>OM182 clade</taxon>
    </lineage>
</organism>
<dbReference type="Proteomes" id="UP000219329">
    <property type="component" value="Unassembled WGS sequence"/>
</dbReference>
<evidence type="ECO:0000256" key="3">
    <source>
        <dbReference type="ARBA" id="ARBA00023237"/>
    </source>
</evidence>
<dbReference type="EMBL" id="NTJZ01000004">
    <property type="protein sequence ID" value="PDH34180.1"/>
    <property type="molecule type" value="Genomic_DNA"/>
</dbReference>
<evidence type="ECO:0000256" key="2">
    <source>
        <dbReference type="ARBA" id="ARBA00023136"/>
    </source>
</evidence>
<dbReference type="Gene3D" id="2.40.170.20">
    <property type="entry name" value="TonB-dependent receptor, beta-barrel domain"/>
    <property type="match status" value="1"/>
</dbReference>
<protein>
    <recommendedName>
        <fullName evidence="9">TonB-dependent receptor plug domain-containing protein</fullName>
    </recommendedName>
</protein>
<dbReference type="SUPFAM" id="SSF56935">
    <property type="entry name" value="Porins"/>
    <property type="match status" value="1"/>
</dbReference>
<dbReference type="PANTHER" id="PTHR40980">
    <property type="entry name" value="PLUG DOMAIN-CONTAINING PROTEIN"/>
    <property type="match status" value="1"/>
</dbReference>
<keyword evidence="2 4" id="KW-0472">Membrane</keyword>
<accession>A0A2A5WCG3</accession>
<evidence type="ECO:0000256" key="4">
    <source>
        <dbReference type="RuleBase" id="RU003357"/>
    </source>
</evidence>
<sequence>MAEVAQGQTESEITSSDSTITYPASYFIQFAPVSVSDMLDRIPGIGLVLDGATADLDRRFGGGDRGLGGSSQILIDGKRLAGKTNEARIQLSRLAAEEVDYIEIVRGTSSELDVQNSGQLINIVLLRAISRNSYSAELGLRHFQDGTIEPEGTFSVTGQRGRFNYLMSADIAPGYRVEESQELSLHPDLRLNEVINLERQIEQTNYSLNSSLSWNFGESDRLALNLLYSQNDPPSKLFREITDFNGVSPATSYEHERTPANSENWEIGGDYERNFDSGAKYKLLFIANDKSAGAARERFDFLSLGDTENKNLFLDNNGSYKEKIVRTSYTWNTAASQGLELGIEGAQTTQDSALRLGLPLGGVTSEEFGGLTPVNLPNAISTVEEIRYEGFAVHNWRINSRMSLESSLVAEYSEIEQKGDVNNKRDFDFLKPKVDFIYDISNAFQFRFSLEKFVSQLSFGDFSRNTNQQDEDKDTIAGNPELEQRQSWRYTANFDYRLPNDGGVLNSRLFYYDFDGDIGRIDVSKSLTELESANGNVGDGKVLGLNLDASIRLGVLGLPQALLTGGVLFQKAEISDPLIAKKRRVVPYDRGNIRLGFRHDVSRWNLNYGFNYRDGIDGNRPFWDIDNVLFIGSPSNLMVFVEKAGWRGLTFRFEAINALDHVRKQERRRFNGYLRDELLSEIERFYVTDGIRYTFKVRATF</sequence>
<keyword evidence="4" id="KW-0798">TonB box</keyword>
<keyword evidence="3" id="KW-0998">Cell outer membrane</keyword>
<dbReference type="GO" id="GO:0009279">
    <property type="term" value="C:cell outer membrane"/>
    <property type="evidence" value="ECO:0007669"/>
    <property type="project" value="UniProtKB-SubCell"/>
</dbReference>
<feature type="domain" description="TonB-dependent receptor-like beta-barrel" evidence="5">
    <location>
        <begin position="216"/>
        <end position="619"/>
    </location>
</feature>
<dbReference type="InterPro" id="IPR000531">
    <property type="entry name" value="Beta-barrel_TonB"/>
</dbReference>
<dbReference type="Pfam" id="PF00593">
    <property type="entry name" value="TonB_dep_Rec_b-barrel"/>
    <property type="match status" value="1"/>
</dbReference>
<comment type="subcellular location">
    <subcellularLocation>
        <location evidence="1 4">Cell outer membrane</location>
    </subcellularLocation>
</comment>
<evidence type="ECO:0008006" key="9">
    <source>
        <dbReference type="Google" id="ProtNLM"/>
    </source>
</evidence>